<keyword evidence="3" id="KW-0998">Cell outer membrane</keyword>
<dbReference type="Gene3D" id="2.170.130.10">
    <property type="entry name" value="TonB-dependent receptor, plug domain"/>
    <property type="match status" value="1"/>
</dbReference>
<dbReference type="AlphaFoldDB" id="A0A4R0Q9S7"/>
<dbReference type="Pfam" id="PF07715">
    <property type="entry name" value="Plug"/>
    <property type="match status" value="1"/>
</dbReference>
<evidence type="ECO:0000256" key="3">
    <source>
        <dbReference type="ARBA" id="ARBA00023237"/>
    </source>
</evidence>
<keyword evidence="2" id="KW-0472">Membrane</keyword>
<dbReference type="InterPro" id="IPR012910">
    <property type="entry name" value="Plug_dom"/>
</dbReference>
<comment type="subcellular location">
    <subcellularLocation>
        <location evidence="1">Cell outer membrane</location>
    </subcellularLocation>
</comment>
<dbReference type="NCBIfam" id="TIGR04057">
    <property type="entry name" value="SusC_RagA_signa"/>
    <property type="match status" value="1"/>
</dbReference>
<dbReference type="Gene3D" id="2.40.170.20">
    <property type="entry name" value="TonB-dependent receptor, beta-barrel domain"/>
    <property type="match status" value="1"/>
</dbReference>
<dbReference type="SUPFAM" id="SSF56935">
    <property type="entry name" value="Porins"/>
    <property type="match status" value="1"/>
</dbReference>
<keyword evidence="7" id="KW-1185">Reference proteome</keyword>
<proteinExistence type="predicted"/>
<dbReference type="InterPro" id="IPR036942">
    <property type="entry name" value="Beta-barrel_TonB_sf"/>
</dbReference>
<dbReference type="InterPro" id="IPR023996">
    <property type="entry name" value="TonB-dep_OMP_SusC/RagA"/>
</dbReference>
<evidence type="ECO:0000313" key="6">
    <source>
        <dbReference type="EMBL" id="TCD28664.1"/>
    </source>
</evidence>
<evidence type="ECO:0000313" key="7">
    <source>
        <dbReference type="Proteomes" id="UP000293925"/>
    </source>
</evidence>
<feature type="signal peptide" evidence="4">
    <location>
        <begin position="1"/>
        <end position="23"/>
    </location>
</feature>
<dbReference type="EMBL" id="SJSO01000003">
    <property type="protein sequence ID" value="TCD28664.1"/>
    <property type="molecule type" value="Genomic_DNA"/>
</dbReference>
<dbReference type="RefSeq" id="WP_131527746.1">
    <property type="nucleotide sequence ID" value="NZ_SJSO01000003.1"/>
</dbReference>
<dbReference type="NCBIfam" id="TIGR04056">
    <property type="entry name" value="OMP_RagA_SusC"/>
    <property type="match status" value="1"/>
</dbReference>
<gene>
    <name evidence="6" type="ORF">EZ456_04560</name>
</gene>
<evidence type="ECO:0000256" key="2">
    <source>
        <dbReference type="ARBA" id="ARBA00023136"/>
    </source>
</evidence>
<dbReference type="GO" id="GO:0009279">
    <property type="term" value="C:cell outer membrane"/>
    <property type="evidence" value="ECO:0007669"/>
    <property type="project" value="UniProtKB-SubCell"/>
</dbReference>
<feature type="domain" description="TonB-dependent receptor plug" evidence="5">
    <location>
        <begin position="125"/>
        <end position="230"/>
    </location>
</feature>
<name>A0A4R0Q9S7_9SPHI</name>
<reference evidence="6 7" key="1">
    <citation type="submission" date="2019-02" db="EMBL/GenBank/DDBJ databases">
        <title>Pedobacter sp. RP-3-21 sp. nov., isolated from Arctic soil.</title>
        <authorList>
            <person name="Dahal R.H."/>
        </authorList>
    </citation>
    <scope>NUCLEOTIDE SEQUENCE [LARGE SCALE GENOMIC DNA]</scope>
    <source>
        <strain evidence="6 7">RP-3-21</strain>
    </source>
</reference>
<dbReference type="InterPro" id="IPR037066">
    <property type="entry name" value="Plug_dom_sf"/>
</dbReference>
<sequence>MKFFNKYILLFPLLFLSVWQAAAQQGKADKQVISFNGVVVDTYNKPLPGVSIFIQEKAGKVFSGTKGEFTIRGSAGDVLILQSPGYLTAQQILGGELKVNITLKAAEVDAGEEDNVTTPYAVLKKRMVSGAVSSLNSNNIPQLPTNDLRNLFSGRLSGLYQSQVGTAPGTTVTSVFMRSINSFEATTARIFVDGTERDFGDMDISEIESITVLKDASTLAWYGLRGGNGVVMVSTKKGDPLRSYIHFDAQVGFQNAVNLIRPLNAYDYASLYNEASLNDGAAAPFNQEALDAYRNGTSPFRFPDNNYVSEYLKKVAPIQRYAFSMGGGKKSVRYFASVSYLNQQGFLKNTETPSFNSNVGFKKLNFRGNIDFEANKYLTVSLNAGVRTENRRSPGTGLGDVMNNIYNTPPNAYPILNADGTLGGTSQYTKNLTGLLQQSGYVSDQNRVLLATLSVRQKLDFWISGLSFNAVGSYDGVGNYISGLTQQYTVTDQTLSPPVSYLTPSPVAYRTTTYGNNALQNEFWAGFDYEKSIGSHSLNLSLKGQRFADKAPERLDYRNQGLAGRIDYNFKQKYFVGFTAGYSGSENFAPGRRYGFFPAGSAAWIISEESFLKNASAINYLKVRASYGTAGNGDIGGSRFPFESFYSRNLSSGGYSFGSTPTATNSASEANLGNQDITWETVRMLNTGFDVRLLNNSLGLSADFFQTRRSNILTANVFPNIIGQEAGLVNGGIVQSRGLEASVSYAKQLGKLKINFNGNILLSKSKILAQNGQIGLPEYQRSIGHIAGAQLVFLSDGLFQSQAEINSSPLQTLAGKVVPGDIKYKDVGGPLGIPDGIIDNNDQVRLDKTGLPNTYYGFGGNLRYGLIDLVFQFQGVFGRTLNIQGLVNSGPSSFNELSLDRYTPQTASSAKYPRIGIADRGNNTALSDFWLRSADYLRLKSVEIGVNLPGTLTTKLGVNSARFYIGGLNLFTTNDLGIGVDPEVNIAGRGTTYPYYKTYTLGVSVAF</sequence>
<keyword evidence="4" id="KW-0732">Signal</keyword>
<protein>
    <submittedName>
        <fullName evidence="6">SusC/RagA family TonB-linked outer membrane protein</fullName>
    </submittedName>
</protein>
<evidence type="ECO:0000259" key="5">
    <source>
        <dbReference type="Pfam" id="PF07715"/>
    </source>
</evidence>
<comment type="caution">
    <text evidence="6">The sequence shown here is derived from an EMBL/GenBank/DDBJ whole genome shotgun (WGS) entry which is preliminary data.</text>
</comment>
<evidence type="ECO:0000256" key="1">
    <source>
        <dbReference type="ARBA" id="ARBA00004442"/>
    </source>
</evidence>
<accession>A0A4R0Q9S7</accession>
<organism evidence="6 7">
    <name type="scientific">Pedobacter psychrodurus</name>
    <dbReference type="NCBI Taxonomy" id="2530456"/>
    <lineage>
        <taxon>Bacteria</taxon>
        <taxon>Pseudomonadati</taxon>
        <taxon>Bacteroidota</taxon>
        <taxon>Sphingobacteriia</taxon>
        <taxon>Sphingobacteriales</taxon>
        <taxon>Sphingobacteriaceae</taxon>
        <taxon>Pedobacter</taxon>
    </lineage>
</organism>
<dbReference type="InterPro" id="IPR008969">
    <property type="entry name" value="CarboxyPept-like_regulatory"/>
</dbReference>
<dbReference type="InterPro" id="IPR023997">
    <property type="entry name" value="TonB-dep_OMP_SusC/RagA_CS"/>
</dbReference>
<dbReference type="SUPFAM" id="SSF49464">
    <property type="entry name" value="Carboxypeptidase regulatory domain-like"/>
    <property type="match status" value="1"/>
</dbReference>
<evidence type="ECO:0000256" key="4">
    <source>
        <dbReference type="SAM" id="SignalP"/>
    </source>
</evidence>
<dbReference type="OrthoDB" id="9768177at2"/>
<dbReference type="Proteomes" id="UP000293925">
    <property type="component" value="Unassembled WGS sequence"/>
</dbReference>
<feature type="chain" id="PRO_5020756215" evidence="4">
    <location>
        <begin position="24"/>
        <end position="1007"/>
    </location>
</feature>